<name>A0A9W9F245_9EURO</name>
<evidence type="ECO:0000313" key="2">
    <source>
        <dbReference type="EMBL" id="KAJ5092179.1"/>
    </source>
</evidence>
<dbReference type="GeneID" id="81396743"/>
<comment type="caution">
    <text evidence="2">The sequence shown here is derived from an EMBL/GenBank/DDBJ whole genome shotgun (WGS) entry which is preliminary data.</text>
</comment>
<keyword evidence="3" id="KW-1185">Reference proteome</keyword>
<evidence type="ECO:0000313" key="3">
    <source>
        <dbReference type="Proteomes" id="UP001141434"/>
    </source>
</evidence>
<dbReference type="Proteomes" id="UP001141434">
    <property type="component" value="Unassembled WGS sequence"/>
</dbReference>
<reference evidence="2" key="1">
    <citation type="submission" date="2022-11" db="EMBL/GenBank/DDBJ databases">
        <authorList>
            <person name="Petersen C."/>
        </authorList>
    </citation>
    <scope>NUCLEOTIDE SEQUENCE</scope>
    <source>
        <strain evidence="2">IBT 34128</strain>
    </source>
</reference>
<sequence length="127" mass="14383">MLSNIFSAVLPLRPSRPEPTPPRDISPSSTSSDSDDASDGVPETQPEPFFPALWDVLKVRYLLQWKVPNGLPKELVDLIVDAAEYWPSWEQSMEGERHVQKDQDQVLLKTVPLCYDRQVRTVGCGYN</sequence>
<dbReference type="EMBL" id="JAPMSZ010000009">
    <property type="protein sequence ID" value="KAJ5092179.1"/>
    <property type="molecule type" value="Genomic_DNA"/>
</dbReference>
<evidence type="ECO:0000256" key="1">
    <source>
        <dbReference type="SAM" id="MobiDB-lite"/>
    </source>
</evidence>
<organism evidence="2 3">
    <name type="scientific">Penicillium alfredii</name>
    <dbReference type="NCBI Taxonomy" id="1506179"/>
    <lineage>
        <taxon>Eukaryota</taxon>
        <taxon>Fungi</taxon>
        <taxon>Dikarya</taxon>
        <taxon>Ascomycota</taxon>
        <taxon>Pezizomycotina</taxon>
        <taxon>Eurotiomycetes</taxon>
        <taxon>Eurotiomycetidae</taxon>
        <taxon>Eurotiales</taxon>
        <taxon>Aspergillaceae</taxon>
        <taxon>Penicillium</taxon>
    </lineage>
</organism>
<protein>
    <submittedName>
        <fullName evidence="2">Uncharacterized protein</fullName>
    </submittedName>
</protein>
<proteinExistence type="predicted"/>
<dbReference type="OrthoDB" id="66095at2759"/>
<gene>
    <name evidence="2" type="ORF">NUU61_007049</name>
</gene>
<dbReference type="AlphaFoldDB" id="A0A9W9F245"/>
<reference evidence="2" key="2">
    <citation type="journal article" date="2023" name="IMA Fungus">
        <title>Comparative genomic study of the Penicillium genus elucidates a diverse pangenome and 15 lateral gene transfer events.</title>
        <authorList>
            <person name="Petersen C."/>
            <person name="Sorensen T."/>
            <person name="Nielsen M.R."/>
            <person name="Sondergaard T.E."/>
            <person name="Sorensen J.L."/>
            <person name="Fitzpatrick D.A."/>
            <person name="Frisvad J.C."/>
            <person name="Nielsen K.L."/>
        </authorList>
    </citation>
    <scope>NUCLEOTIDE SEQUENCE</scope>
    <source>
        <strain evidence="2">IBT 34128</strain>
    </source>
</reference>
<accession>A0A9W9F245</accession>
<dbReference type="RefSeq" id="XP_056510374.1">
    <property type="nucleotide sequence ID" value="XM_056657574.1"/>
</dbReference>
<feature type="region of interest" description="Disordered" evidence="1">
    <location>
        <begin position="1"/>
        <end position="46"/>
    </location>
</feature>